<dbReference type="FunFam" id="3.30.160.60:FF:000072">
    <property type="entry name" value="zinc finger protein 143 isoform X1"/>
    <property type="match status" value="2"/>
</dbReference>
<dbReference type="InterPro" id="IPR036236">
    <property type="entry name" value="Znf_C2H2_sf"/>
</dbReference>
<dbReference type="PROSITE" id="PS00028">
    <property type="entry name" value="ZINC_FINGER_C2H2_1"/>
    <property type="match status" value="6"/>
</dbReference>
<evidence type="ECO:0000256" key="6">
    <source>
        <dbReference type="ARBA" id="ARBA00023242"/>
    </source>
</evidence>
<dbReference type="Pfam" id="PF00096">
    <property type="entry name" value="zf-C2H2"/>
    <property type="match status" value="3"/>
</dbReference>
<dbReference type="FunFam" id="3.30.160.60:FF:000125">
    <property type="entry name" value="Putative zinc finger protein 143"/>
    <property type="match status" value="1"/>
</dbReference>
<evidence type="ECO:0000256" key="4">
    <source>
        <dbReference type="ARBA" id="ARBA00022771"/>
    </source>
</evidence>
<feature type="domain" description="C2H2-type" evidence="9">
    <location>
        <begin position="424"/>
        <end position="453"/>
    </location>
</feature>
<feature type="domain" description="C2H2-type" evidence="9">
    <location>
        <begin position="336"/>
        <end position="363"/>
    </location>
</feature>
<accession>A0A1R1PRF0</accession>
<dbReference type="InterPro" id="IPR048420">
    <property type="entry name" value="Zap1-like_Znf1"/>
</dbReference>
<dbReference type="GO" id="GO:0005634">
    <property type="term" value="C:nucleus"/>
    <property type="evidence" value="ECO:0007669"/>
    <property type="project" value="UniProtKB-SubCell"/>
</dbReference>
<protein>
    <submittedName>
        <fullName evidence="10">Zinc-responsive transcriptional regulator ZAP1</fullName>
    </submittedName>
</protein>
<evidence type="ECO:0000256" key="3">
    <source>
        <dbReference type="ARBA" id="ARBA00022737"/>
    </source>
</evidence>
<feature type="domain" description="C2H2-type" evidence="9">
    <location>
        <begin position="308"/>
        <end position="335"/>
    </location>
</feature>
<dbReference type="Proteomes" id="UP000188320">
    <property type="component" value="Unassembled WGS sequence"/>
</dbReference>
<name>A0A1R1PRF0_ZANCU</name>
<keyword evidence="2" id="KW-0479">Metal-binding</keyword>
<feature type="domain" description="C2H2-type" evidence="9">
    <location>
        <begin position="394"/>
        <end position="423"/>
    </location>
</feature>
<proteinExistence type="predicted"/>
<keyword evidence="5" id="KW-0862">Zinc</keyword>
<comment type="caution">
    <text evidence="10">The sequence shown here is derived from an EMBL/GenBank/DDBJ whole genome shotgun (WGS) entry which is preliminary data.</text>
</comment>
<evidence type="ECO:0000256" key="1">
    <source>
        <dbReference type="ARBA" id="ARBA00004123"/>
    </source>
</evidence>
<evidence type="ECO:0000259" key="9">
    <source>
        <dbReference type="PROSITE" id="PS50157"/>
    </source>
</evidence>
<feature type="region of interest" description="Disordered" evidence="8">
    <location>
        <begin position="108"/>
        <end position="134"/>
    </location>
</feature>
<dbReference type="GO" id="GO:0000981">
    <property type="term" value="F:DNA-binding transcription factor activity, RNA polymerase II-specific"/>
    <property type="evidence" value="ECO:0007669"/>
    <property type="project" value="TreeGrafter"/>
</dbReference>
<dbReference type="GO" id="GO:0000978">
    <property type="term" value="F:RNA polymerase II cis-regulatory region sequence-specific DNA binding"/>
    <property type="evidence" value="ECO:0007669"/>
    <property type="project" value="UniProtKB-ARBA"/>
</dbReference>
<dbReference type="InterPro" id="IPR013087">
    <property type="entry name" value="Znf_C2H2_type"/>
</dbReference>
<keyword evidence="4 7" id="KW-0863">Zinc-finger</keyword>
<dbReference type="EMBL" id="LSSK01000386">
    <property type="protein sequence ID" value="OMH83524.1"/>
    <property type="molecule type" value="Genomic_DNA"/>
</dbReference>
<sequence>MERGTIDKNFYVLKLPPLAQDRKEKDRKTKLPSFVSMGLNKNFEELRFCRQCLKDFMVKIRQQLTFSPEVFSRALRNEISENYKGGLDKVKNKTSKSDHERYIQQVEDSAHSLEISGSPSAELENENENENGLNKQEKTVNIHINNKGNSKPNHTKLQTDEEKEQQCFWQACTEKFATIEGLLMHLYRLHVSEGTNVISDSGGSGTLELISKIVSGIGDVQVMDVEEDKDIEKTDTKKMQCKWTRCSESKNSTLSLIKHVLNEHVEHETYSCCWEHCNQEYLTRDLLTTHISNAHIGSGLKEYICKWENCTRQGKSFTQRQRAVRHIQMHTGYKPYVCESCDKRFLELHIKDQHVRTHTGERPYICDVTSCQKRFTSSGALKIHKRTHTGERPYACKYPSCRKSFAESSNLAKHSRTHSGEKPFPCKQTDCSKAFSRSDQLSRHLKVHSIENALCGTEGPKKRFRAGD</sequence>
<dbReference type="InterPro" id="IPR043359">
    <property type="entry name" value="GLI-like"/>
</dbReference>
<keyword evidence="3" id="KW-0677">Repeat</keyword>
<feature type="domain" description="C2H2-type" evidence="9">
    <location>
        <begin position="364"/>
        <end position="393"/>
    </location>
</feature>
<dbReference type="SMART" id="SM00355">
    <property type="entry name" value="ZnF_C2H2"/>
    <property type="match status" value="8"/>
</dbReference>
<dbReference type="PROSITE" id="PS50157">
    <property type="entry name" value="ZINC_FINGER_C2H2_2"/>
    <property type="match status" value="5"/>
</dbReference>
<dbReference type="GO" id="GO:0008270">
    <property type="term" value="F:zinc ion binding"/>
    <property type="evidence" value="ECO:0007669"/>
    <property type="project" value="UniProtKB-KW"/>
</dbReference>
<evidence type="ECO:0000256" key="5">
    <source>
        <dbReference type="ARBA" id="ARBA00022833"/>
    </source>
</evidence>
<keyword evidence="6" id="KW-0539">Nucleus</keyword>
<reference evidence="11" key="1">
    <citation type="submission" date="2017-01" db="EMBL/GenBank/DDBJ databases">
        <authorList>
            <person name="Wang Y."/>
            <person name="White M."/>
            <person name="Kvist S."/>
            <person name="Moncalvo J.-M."/>
        </authorList>
    </citation>
    <scope>NUCLEOTIDE SEQUENCE [LARGE SCALE GENOMIC DNA]</scope>
    <source>
        <strain evidence="11">COL-18-3</strain>
    </source>
</reference>
<dbReference type="Gene3D" id="3.30.160.60">
    <property type="entry name" value="Classic Zinc Finger"/>
    <property type="match status" value="6"/>
</dbReference>
<evidence type="ECO:0000256" key="7">
    <source>
        <dbReference type="PROSITE-ProRule" id="PRU00042"/>
    </source>
</evidence>
<gene>
    <name evidence="10" type="ORF">AX774_g2965</name>
</gene>
<dbReference type="SUPFAM" id="SSF57667">
    <property type="entry name" value="beta-beta-alpha zinc fingers"/>
    <property type="match status" value="4"/>
</dbReference>
<organism evidence="10 11">
    <name type="scientific">Zancudomyces culisetae</name>
    <name type="common">Gut fungus</name>
    <name type="synonym">Smittium culisetae</name>
    <dbReference type="NCBI Taxonomy" id="1213189"/>
    <lineage>
        <taxon>Eukaryota</taxon>
        <taxon>Fungi</taxon>
        <taxon>Fungi incertae sedis</taxon>
        <taxon>Zoopagomycota</taxon>
        <taxon>Kickxellomycotina</taxon>
        <taxon>Harpellomycetes</taxon>
        <taxon>Harpellales</taxon>
        <taxon>Legeriomycetaceae</taxon>
        <taxon>Zancudomyces</taxon>
    </lineage>
</organism>
<evidence type="ECO:0000256" key="8">
    <source>
        <dbReference type="SAM" id="MobiDB-lite"/>
    </source>
</evidence>
<dbReference type="PANTHER" id="PTHR45718">
    <property type="entry name" value="TRANSCRIPTIONAL ACTIVATOR CUBITUS INTERRUPTUS"/>
    <property type="match status" value="1"/>
</dbReference>
<dbReference type="AlphaFoldDB" id="A0A1R1PRF0"/>
<keyword evidence="11" id="KW-1185">Reference proteome</keyword>
<dbReference type="Pfam" id="PF21816">
    <property type="entry name" value="Zap1_zf1"/>
    <property type="match status" value="1"/>
</dbReference>
<dbReference type="GO" id="GO:0007224">
    <property type="term" value="P:smoothened signaling pathway"/>
    <property type="evidence" value="ECO:0007669"/>
    <property type="project" value="TreeGrafter"/>
</dbReference>
<dbReference type="OrthoDB" id="3437960at2759"/>
<dbReference type="FunFam" id="3.30.160.60:FF:000710">
    <property type="entry name" value="Zinc finger protein 768"/>
    <property type="match status" value="1"/>
</dbReference>
<evidence type="ECO:0000256" key="2">
    <source>
        <dbReference type="ARBA" id="ARBA00022723"/>
    </source>
</evidence>
<dbReference type="PANTHER" id="PTHR45718:SF4">
    <property type="entry name" value="TRANSCRIPTIONAL ACTIVATOR CUBITUS INTERRUPTUS"/>
    <property type="match status" value="1"/>
</dbReference>
<comment type="subcellular location">
    <subcellularLocation>
        <location evidence="1">Nucleus</location>
    </subcellularLocation>
</comment>
<evidence type="ECO:0000313" key="11">
    <source>
        <dbReference type="Proteomes" id="UP000188320"/>
    </source>
</evidence>
<evidence type="ECO:0000313" key="10">
    <source>
        <dbReference type="EMBL" id="OMH83524.1"/>
    </source>
</evidence>